<evidence type="ECO:0000313" key="3">
    <source>
        <dbReference type="Proteomes" id="UP000299102"/>
    </source>
</evidence>
<proteinExistence type="predicted"/>
<sequence length="88" mass="9606">MTRYGKPGRGQPFTLFSRPDLPPPPALGQGPSVFPLPNTLAAALAYKNSETILSLEIFMTIAQRTAPRSTSGIRFFSTEGKVVRKSLR</sequence>
<protein>
    <submittedName>
        <fullName evidence="2">Uncharacterized protein</fullName>
    </submittedName>
</protein>
<name>A0A4C1TWW5_EUMVA</name>
<organism evidence="2 3">
    <name type="scientific">Eumeta variegata</name>
    <name type="common">Bagworm moth</name>
    <name type="synonym">Eumeta japonica</name>
    <dbReference type="NCBI Taxonomy" id="151549"/>
    <lineage>
        <taxon>Eukaryota</taxon>
        <taxon>Metazoa</taxon>
        <taxon>Ecdysozoa</taxon>
        <taxon>Arthropoda</taxon>
        <taxon>Hexapoda</taxon>
        <taxon>Insecta</taxon>
        <taxon>Pterygota</taxon>
        <taxon>Neoptera</taxon>
        <taxon>Endopterygota</taxon>
        <taxon>Lepidoptera</taxon>
        <taxon>Glossata</taxon>
        <taxon>Ditrysia</taxon>
        <taxon>Tineoidea</taxon>
        <taxon>Psychidae</taxon>
        <taxon>Oiketicinae</taxon>
        <taxon>Eumeta</taxon>
    </lineage>
</organism>
<reference evidence="2 3" key="1">
    <citation type="journal article" date="2019" name="Commun. Biol.">
        <title>The bagworm genome reveals a unique fibroin gene that provides high tensile strength.</title>
        <authorList>
            <person name="Kono N."/>
            <person name="Nakamura H."/>
            <person name="Ohtoshi R."/>
            <person name="Tomita M."/>
            <person name="Numata K."/>
            <person name="Arakawa K."/>
        </authorList>
    </citation>
    <scope>NUCLEOTIDE SEQUENCE [LARGE SCALE GENOMIC DNA]</scope>
</reference>
<evidence type="ECO:0000256" key="1">
    <source>
        <dbReference type="SAM" id="MobiDB-lite"/>
    </source>
</evidence>
<comment type="caution">
    <text evidence="2">The sequence shown here is derived from an EMBL/GenBank/DDBJ whole genome shotgun (WGS) entry which is preliminary data.</text>
</comment>
<accession>A0A4C1TWW5</accession>
<keyword evidence="3" id="KW-1185">Reference proteome</keyword>
<dbReference type="EMBL" id="BGZK01000097">
    <property type="protein sequence ID" value="GBP18480.1"/>
    <property type="molecule type" value="Genomic_DNA"/>
</dbReference>
<dbReference type="Proteomes" id="UP000299102">
    <property type="component" value="Unassembled WGS sequence"/>
</dbReference>
<dbReference type="AlphaFoldDB" id="A0A4C1TWW5"/>
<feature type="region of interest" description="Disordered" evidence="1">
    <location>
        <begin position="1"/>
        <end position="30"/>
    </location>
</feature>
<evidence type="ECO:0000313" key="2">
    <source>
        <dbReference type="EMBL" id="GBP18480.1"/>
    </source>
</evidence>
<gene>
    <name evidence="2" type="ORF">EVAR_93885_1</name>
</gene>